<organism evidence="6 7">
    <name type="scientific">Pseudodonghicola flavimaris</name>
    <dbReference type="NCBI Taxonomy" id="3050036"/>
    <lineage>
        <taxon>Bacteria</taxon>
        <taxon>Pseudomonadati</taxon>
        <taxon>Pseudomonadota</taxon>
        <taxon>Alphaproteobacteria</taxon>
        <taxon>Rhodobacterales</taxon>
        <taxon>Paracoccaceae</taxon>
        <taxon>Pseudodonghicola</taxon>
    </lineage>
</organism>
<keyword evidence="3 5" id="KW-1133">Transmembrane helix</keyword>
<evidence type="ECO:0000256" key="5">
    <source>
        <dbReference type="SAM" id="Phobius"/>
    </source>
</evidence>
<feature type="transmembrane region" description="Helical" evidence="5">
    <location>
        <begin position="345"/>
        <end position="364"/>
    </location>
</feature>
<dbReference type="RefSeq" id="WP_284480848.1">
    <property type="nucleotide sequence ID" value="NZ_JASNJD010000006.1"/>
</dbReference>
<accession>A0ABT7F0C1</accession>
<dbReference type="EMBL" id="JASNJD010000006">
    <property type="protein sequence ID" value="MDK3018038.1"/>
    <property type="molecule type" value="Genomic_DNA"/>
</dbReference>
<evidence type="ECO:0000256" key="2">
    <source>
        <dbReference type="ARBA" id="ARBA00022692"/>
    </source>
</evidence>
<reference evidence="6 7" key="1">
    <citation type="submission" date="2023-05" db="EMBL/GenBank/DDBJ databases">
        <title>Pseudodonghicola sp. nov.</title>
        <authorList>
            <person name="Huang J."/>
        </authorList>
    </citation>
    <scope>NUCLEOTIDE SEQUENCE [LARGE SCALE GENOMIC DNA]</scope>
    <source>
        <strain evidence="6 7">IC7</strain>
    </source>
</reference>
<dbReference type="SUPFAM" id="SSF103473">
    <property type="entry name" value="MFS general substrate transporter"/>
    <property type="match status" value="1"/>
</dbReference>
<feature type="transmembrane region" description="Helical" evidence="5">
    <location>
        <begin position="244"/>
        <end position="264"/>
    </location>
</feature>
<keyword evidence="2 5" id="KW-0812">Transmembrane</keyword>
<feature type="transmembrane region" description="Helical" evidence="5">
    <location>
        <begin position="90"/>
        <end position="108"/>
    </location>
</feature>
<feature type="transmembrane region" description="Helical" evidence="5">
    <location>
        <begin position="217"/>
        <end position="238"/>
    </location>
</feature>
<feature type="transmembrane region" description="Helical" evidence="5">
    <location>
        <begin position="379"/>
        <end position="399"/>
    </location>
</feature>
<evidence type="ECO:0000313" key="6">
    <source>
        <dbReference type="EMBL" id="MDK3018038.1"/>
    </source>
</evidence>
<keyword evidence="7" id="KW-1185">Reference proteome</keyword>
<evidence type="ECO:0000256" key="1">
    <source>
        <dbReference type="ARBA" id="ARBA00004141"/>
    </source>
</evidence>
<evidence type="ECO:0000256" key="3">
    <source>
        <dbReference type="ARBA" id="ARBA00022989"/>
    </source>
</evidence>
<proteinExistence type="predicted"/>
<comment type="caution">
    <text evidence="6">The sequence shown here is derived from an EMBL/GenBank/DDBJ whole genome shotgun (WGS) entry which is preliminary data.</text>
</comment>
<feature type="transmembrane region" description="Helical" evidence="5">
    <location>
        <begin position="500"/>
        <end position="521"/>
    </location>
</feature>
<dbReference type="PANTHER" id="PTHR23501">
    <property type="entry name" value="MAJOR FACILITATOR SUPERFAMILY"/>
    <property type="match status" value="1"/>
</dbReference>
<feature type="transmembrane region" description="Helical" evidence="5">
    <location>
        <begin position="176"/>
        <end position="196"/>
    </location>
</feature>
<dbReference type="PANTHER" id="PTHR23501:SF197">
    <property type="entry name" value="COMD"/>
    <property type="match status" value="1"/>
</dbReference>
<feature type="transmembrane region" description="Helical" evidence="5">
    <location>
        <begin position="61"/>
        <end position="78"/>
    </location>
</feature>
<evidence type="ECO:0000256" key="4">
    <source>
        <dbReference type="ARBA" id="ARBA00023136"/>
    </source>
</evidence>
<name>A0ABT7F0C1_9RHOB</name>
<keyword evidence="4 5" id="KW-0472">Membrane</keyword>
<feature type="transmembrane region" description="Helical" evidence="5">
    <location>
        <begin position="406"/>
        <end position="429"/>
    </location>
</feature>
<feature type="transmembrane region" description="Helical" evidence="5">
    <location>
        <begin position="114"/>
        <end position="134"/>
    </location>
</feature>
<evidence type="ECO:0000313" key="7">
    <source>
        <dbReference type="Proteomes" id="UP001243757"/>
    </source>
</evidence>
<dbReference type="Proteomes" id="UP001243757">
    <property type="component" value="Unassembled WGS sequence"/>
</dbReference>
<protein>
    <submittedName>
        <fullName evidence="6">MFS transporter</fullName>
    </submittedName>
</protein>
<sequence length="536" mass="56372">MSEPAAAPSRPPFVPKPPHLAAAYMFASVFIALSQSLGQGFLSANLTTLGGEIGATQSETLWLMVAFMAPRAVLPLMLIKIRVQFGLRRFAEISILVYVAVALLSLLASDLRSALVTELLSGISAAPLSTLAFLYMLEPLPPERKLTVGLPLALTMISLGPPLARAINPLLQTDGSWTNVLMLKLGMSMICLFLVYRLPLVSAPTMKVIRSLDLTSFALIAAAFGGLVACFTTGATYWWLQAPWLGGLLAASIAALVLALVIELHRKAPLLDVRWLTSPAMLHLTAALLIFRIILSEQSAGAPGLFRTLGFAQEQTAPLYWAITLATFAGGVACALVLRLDRVPYIHIGALLLIAAGAGMDAHANSQVAPRDMMLSQSLIGFASLLFLPSAMATGLAAAMRKGPQYLLSFIIVFLSSQVLGGTIGSGLFQTFTAARATAHAGWIKAQLAAGDPLVTAQIAATMRQLSARLTDAGTLKAQAAAQLAATVTREATVAAYNDVFTLISALALAALAALLGHLLLNTLRARMTAAAAVAQ</sequence>
<feature type="transmembrane region" description="Helical" evidence="5">
    <location>
        <begin position="21"/>
        <end position="41"/>
    </location>
</feature>
<feature type="transmembrane region" description="Helical" evidence="5">
    <location>
        <begin position="276"/>
        <end position="295"/>
    </location>
</feature>
<dbReference type="InterPro" id="IPR036259">
    <property type="entry name" value="MFS_trans_sf"/>
</dbReference>
<dbReference type="Gene3D" id="1.20.1250.20">
    <property type="entry name" value="MFS general substrate transporter like domains"/>
    <property type="match status" value="1"/>
</dbReference>
<gene>
    <name evidence="6" type="ORF">QO033_10140</name>
</gene>
<feature type="transmembrane region" description="Helical" evidence="5">
    <location>
        <begin position="319"/>
        <end position="338"/>
    </location>
</feature>
<comment type="subcellular location">
    <subcellularLocation>
        <location evidence="1">Membrane</location>
        <topology evidence="1">Multi-pass membrane protein</topology>
    </subcellularLocation>
</comment>